<feature type="signal peptide" evidence="2">
    <location>
        <begin position="1"/>
        <end position="20"/>
    </location>
</feature>
<organism evidence="3 4">
    <name type="scientific">Hyaloscypha hepaticicola</name>
    <dbReference type="NCBI Taxonomy" id="2082293"/>
    <lineage>
        <taxon>Eukaryota</taxon>
        <taxon>Fungi</taxon>
        <taxon>Dikarya</taxon>
        <taxon>Ascomycota</taxon>
        <taxon>Pezizomycotina</taxon>
        <taxon>Leotiomycetes</taxon>
        <taxon>Helotiales</taxon>
        <taxon>Hyaloscyphaceae</taxon>
        <taxon>Hyaloscypha</taxon>
    </lineage>
</organism>
<sequence length="604" mass="63557">MQYFHYLFAISWAGLSFVLADVAPLNTNFQIRNAAGTSSEDTLYALRRSLSSAATKRDTVFKNSTSLNTSWDGVTLFSFDAGAQKGNTALSASIEIVCTTCYIKGTATAQLTINGNFNVSQAFHNTTSSIETEVSNITTSAVNYVEQYLENATSLILTDGFHLSDFDFGPLDIDFDVEVPEIPSADLNFQFDGMELYMEMDTILSSGATYTLNLYTSKSPIGFAVAEDLLIGIVFSVDLILSVESEVDISTGFHIQLHDGVLINIPMFDRNVSSITFNGGNFEFLPVTIQSSGVVLTGLLRVGIKAGLDISTPNDTIAGVPLSFSAGLEAGVWADVAQFVTNVTAAPGGNGNDCELRVVEEYTLLLGANAGATLALDEQTWGPTPNTQVPLFFTTLATACAATGTVSAAATGAMITARAADVSSTTTSTEVTYTYTATQCLSTGLINCPVSLQSTSRNTVTKTLVTVVPSGSKATFVTATPGTSVSAIAFGKNIKTISSTSGSPVSFVPSTATPTATGLVGVLGGKTGGVSNKLIIGVSVGVGVPVLIGVIASFIFFCRRKRSARSPLLMQRSPILEPYTPASTYNFSKKSPIVTVTESRWRGS</sequence>
<evidence type="ECO:0000256" key="1">
    <source>
        <dbReference type="SAM" id="Phobius"/>
    </source>
</evidence>
<keyword evidence="1" id="KW-0472">Membrane</keyword>
<reference evidence="3 4" key="1">
    <citation type="submission" date="2016-05" db="EMBL/GenBank/DDBJ databases">
        <title>A degradative enzymes factory behind the ericoid mycorrhizal symbiosis.</title>
        <authorList>
            <consortium name="DOE Joint Genome Institute"/>
            <person name="Martino E."/>
            <person name="Morin E."/>
            <person name="Grelet G."/>
            <person name="Kuo A."/>
            <person name="Kohler A."/>
            <person name="Daghino S."/>
            <person name="Barry K."/>
            <person name="Choi C."/>
            <person name="Cichocki N."/>
            <person name="Clum A."/>
            <person name="Copeland A."/>
            <person name="Hainaut M."/>
            <person name="Haridas S."/>
            <person name="Labutti K."/>
            <person name="Lindquist E."/>
            <person name="Lipzen A."/>
            <person name="Khouja H.-R."/>
            <person name="Murat C."/>
            <person name="Ohm R."/>
            <person name="Olson A."/>
            <person name="Spatafora J."/>
            <person name="Veneault-Fourrey C."/>
            <person name="Henrissat B."/>
            <person name="Grigoriev I."/>
            <person name="Martin F."/>
            <person name="Perotto S."/>
        </authorList>
    </citation>
    <scope>NUCLEOTIDE SEQUENCE [LARGE SCALE GENOMIC DNA]</scope>
    <source>
        <strain evidence="3 4">UAMH 7357</strain>
    </source>
</reference>
<name>A0A2J6PSQ2_9HELO</name>
<feature type="transmembrane region" description="Helical" evidence="1">
    <location>
        <begin position="534"/>
        <end position="558"/>
    </location>
</feature>
<dbReference type="AlphaFoldDB" id="A0A2J6PSQ2"/>
<evidence type="ECO:0000313" key="4">
    <source>
        <dbReference type="Proteomes" id="UP000235672"/>
    </source>
</evidence>
<dbReference type="EMBL" id="KZ613502">
    <property type="protein sequence ID" value="PMD17024.1"/>
    <property type="molecule type" value="Genomic_DNA"/>
</dbReference>
<protein>
    <recommendedName>
        <fullName evidence="5">Mid2 domain-containing protein</fullName>
    </recommendedName>
</protein>
<keyword evidence="2" id="KW-0732">Signal</keyword>
<evidence type="ECO:0008006" key="5">
    <source>
        <dbReference type="Google" id="ProtNLM"/>
    </source>
</evidence>
<feature type="chain" id="PRO_5014458458" description="Mid2 domain-containing protein" evidence="2">
    <location>
        <begin position="21"/>
        <end position="604"/>
    </location>
</feature>
<keyword evidence="1" id="KW-0812">Transmembrane</keyword>
<evidence type="ECO:0000256" key="2">
    <source>
        <dbReference type="SAM" id="SignalP"/>
    </source>
</evidence>
<keyword evidence="1" id="KW-1133">Transmembrane helix</keyword>
<dbReference type="STRING" id="1745343.A0A2J6PSQ2"/>
<evidence type="ECO:0000313" key="3">
    <source>
        <dbReference type="EMBL" id="PMD17024.1"/>
    </source>
</evidence>
<gene>
    <name evidence="3" type="ORF">NA56DRAFT_649019</name>
</gene>
<keyword evidence="4" id="KW-1185">Reference proteome</keyword>
<dbReference type="OrthoDB" id="4733706at2759"/>
<proteinExistence type="predicted"/>
<dbReference type="Proteomes" id="UP000235672">
    <property type="component" value="Unassembled WGS sequence"/>
</dbReference>
<accession>A0A2J6PSQ2</accession>